<feature type="repeat" description="WD" evidence="3">
    <location>
        <begin position="145"/>
        <end position="192"/>
    </location>
</feature>
<dbReference type="AlphaFoldDB" id="X6LAP5"/>
<name>X6LAP5_RETFI</name>
<comment type="caution">
    <text evidence="4">The sequence shown here is derived from an EMBL/GenBank/DDBJ whole genome shotgun (WGS) entry which is preliminary data.</text>
</comment>
<keyword evidence="1 3" id="KW-0853">WD repeat</keyword>
<evidence type="ECO:0000256" key="3">
    <source>
        <dbReference type="PROSITE-ProRule" id="PRU00221"/>
    </source>
</evidence>
<dbReference type="Gene3D" id="2.130.10.10">
    <property type="entry name" value="YVTN repeat-like/Quinoprotein amine dehydrogenase"/>
    <property type="match status" value="3"/>
</dbReference>
<dbReference type="PRINTS" id="PR00320">
    <property type="entry name" value="GPROTEINBRPT"/>
</dbReference>
<dbReference type="InterPro" id="IPR015943">
    <property type="entry name" value="WD40/YVTN_repeat-like_dom_sf"/>
</dbReference>
<dbReference type="InterPro" id="IPR020472">
    <property type="entry name" value="WD40_PAC1"/>
</dbReference>
<feature type="repeat" description="WD" evidence="3">
    <location>
        <begin position="101"/>
        <end position="144"/>
    </location>
</feature>
<dbReference type="PANTHER" id="PTHR19848:SF8">
    <property type="entry name" value="F-BOX AND WD REPEAT DOMAIN CONTAINING 7"/>
    <property type="match status" value="1"/>
</dbReference>
<evidence type="ECO:0000256" key="2">
    <source>
        <dbReference type="ARBA" id="ARBA00022737"/>
    </source>
</evidence>
<dbReference type="CDD" id="cd00200">
    <property type="entry name" value="WD40"/>
    <property type="match status" value="1"/>
</dbReference>
<protein>
    <submittedName>
        <fullName evidence="4">WD-40 repeat protein</fullName>
    </submittedName>
</protein>
<evidence type="ECO:0000313" key="5">
    <source>
        <dbReference type="Proteomes" id="UP000023152"/>
    </source>
</evidence>
<dbReference type="PANTHER" id="PTHR19848">
    <property type="entry name" value="WD40 REPEAT PROTEIN"/>
    <property type="match status" value="1"/>
</dbReference>
<organism evidence="4 5">
    <name type="scientific">Reticulomyxa filosa</name>
    <dbReference type="NCBI Taxonomy" id="46433"/>
    <lineage>
        <taxon>Eukaryota</taxon>
        <taxon>Sar</taxon>
        <taxon>Rhizaria</taxon>
        <taxon>Retaria</taxon>
        <taxon>Foraminifera</taxon>
        <taxon>Monothalamids</taxon>
        <taxon>Reticulomyxidae</taxon>
        <taxon>Reticulomyxa</taxon>
    </lineage>
</organism>
<keyword evidence="5" id="KW-1185">Reference proteome</keyword>
<evidence type="ECO:0000313" key="4">
    <source>
        <dbReference type="EMBL" id="ETN99102.1"/>
    </source>
</evidence>
<feature type="repeat" description="WD" evidence="3">
    <location>
        <begin position="271"/>
        <end position="297"/>
    </location>
</feature>
<gene>
    <name evidence="4" type="ORF">RFI_38387</name>
</gene>
<dbReference type="InterPro" id="IPR036322">
    <property type="entry name" value="WD40_repeat_dom_sf"/>
</dbReference>
<dbReference type="PROSITE" id="PS50294">
    <property type="entry name" value="WD_REPEATS_REGION"/>
    <property type="match status" value="2"/>
</dbReference>
<accession>X6LAP5</accession>
<proteinExistence type="predicted"/>
<evidence type="ECO:0000256" key="1">
    <source>
        <dbReference type="ARBA" id="ARBA00022574"/>
    </source>
</evidence>
<reference evidence="4 5" key="1">
    <citation type="journal article" date="2013" name="Curr. Biol.">
        <title>The Genome of the Foraminiferan Reticulomyxa filosa.</title>
        <authorList>
            <person name="Glockner G."/>
            <person name="Hulsmann N."/>
            <person name="Schleicher M."/>
            <person name="Noegel A.A."/>
            <person name="Eichinger L."/>
            <person name="Gallinger C."/>
            <person name="Pawlowski J."/>
            <person name="Sierra R."/>
            <person name="Euteneuer U."/>
            <person name="Pillet L."/>
            <person name="Moustafa A."/>
            <person name="Platzer M."/>
            <person name="Groth M."/>
            <person name="Szafranski K."/>
            <person name="Schliwa M."/>
        </authorList>
    </citation>
    <scope>NUCLEOTIDE SEQUENCE [LARGE SCALE GENOMIC DNA]</scope>
</reference>
<dbReference type="InterPro" id="IPR019775">
    <property type="entry name" value="WD40_repeat_CS"/>
</dbReference>
<dbReference type="PROSITE" id="PS00678">
    <property type="entry name" value="WD_REPEATS_1"/>
    <property type="match status" value="4"/>
</dbReference>
<dbReference type="InterPro" id="IPR001680">
    <property type="entry name" value="WD40_rpt"/>
</dbReference>
<dbReference type="EMBL" id="ASPP01044934">
    <property type="protein sequence ID" value="ETN99102.1"/>
    <property type="molecule type" value="Genomic_DNA"/>
</dbReference>
<dbReference type="Pfam" id="PF00400">
    <property type="entry name" value="WD40"/>
    <property type="match status" value="5"/>
</dbReference>
<keyword evidence="2" id="KW-0677">Repeat</keyword>
<dbReference type="Proteomes" id="UP000023152">
    <property type="component" value="Unassembled WGS sequence"/>
</dbReference>
<dbReference type="OrthoDB" id="47802at2759"/>
<feature type="repeat" description="WD" evidence="3">
    <location>
        <begin position="193"/>
        <end position="236"/>
    </location>
</feature>
<dbReference type="SUPFAM" id="SSF50978">
    <property type="entry name" value="WD40 repeat-like"/>
    <property type="match status" value="1"/>
</dbReference>
<dbReference type="SMART" id="SM00320">
    <property type="entry name" value="WD40"/>
    <property type="match status" value="5"/>
</dbReference>
<dbReference type="PROSITE" id="PS50082">
    <property type="entry name" value="WD_REPEATS_2"/>
    <property type="match status" value="5"/>
</dbReference>
<feature type="repeat" description="WD" evidence="3">
    <location>
        <begin position="348"/>
        <end position="382"/>
    </location>
</feature>
<sequence length="427" mass="49392">MCRFLLCQKLFIELRKKKLKHLFILYHLKQPQKKTKKKIEGMTTTISNKKQTLTQLSLVNLCICQLEKENEIQVIIRHWIRILNIKLGWIHDFDKLVVNYVIGHTNYVWSIDYSIFDDNQLICSGSHDKTVRVWNADTNKQIQSFTEHSDAVYCVKFSTYHRHNNYHSVICSSSWDKTIRFWDFKDNQQLKVLNGHKDVIYGIEFSPFNGGRYLCSGSYDKTICLWDIEASKSLHFFNGHEGGIICVDFSPLQSNNNSKNESNIIGVIGGNGYTICSGSSDKTISIWDIETTKQLIIFKGNEVVVQIQYYLDLQIKVFVCGILDLLNKFKYLVDIYTVWDVEYSPFIVNNIEIGGSSNVICSASGDNTIRFWDIRSNKNELYVINENKKENDGILSLKFLQIKKRNNDYGCVNLCYSSNGGLIHIWG</sequence>